<organism evidence="1 2">
    <name type="scientific">Folsomia candida</name>
    <name type="common">Springtail</name>
    <dbReference type="NCBI Taxonomy" id="158441"/>
    <lineage>
        <taxon>Eukaryota</taxon>
        <taxon>Metazoa</taxon>
        <taxon>Ecdysozoa</taxon>
        <taxon>Arthropoda</taxon>
        <taxon>Hexapoda</taxon>
        <taxon>Collembola</taxon>
        <taxon>Entomobryomorpha</taxon>
        <taxon>Isotomoidea</taxon>
        <taxon>Isotomidae</taxon>
        <taxon>Proisotominae</taxon>
        <taxon>Folsomia</taxon>
    </lineage>
</organism>
<reference evidence="1 2" key="1">
    <citation type="submission" date="2015-12" db="EMBL/GenBank/DDBJ databases">
        <title>The genome of Folsomia candida.</title>
        <authorList>
            <person name="Faddeeva A."/>
            <person name="Derks M.F."/>
            <person name="Anvar Y."/>
            <person name="Smit S."/>
            <person name="Van Straalen N."/>
            <person name="Roelofs D."/>
        </authorList>
    </citation>
    <scope>NUCLEOTIDE SEQUENCE [LARGE SCALE GENOMIC DNA]</scope>
    <source>
        <strain evidence="1 2">VU population</strain>
        <tissue evidence="1">Whole body</tissue>
    </source>
</reference>
<accession>A0A226DWA4</accession>
<dbReference type="Proteomes" id="UP000198287">
    <property type="component" value="Unassembled WGS sequence"/>
</dbReference>
<evidence type="ECO:0000313" key="1">
    <source>
        <dbReference type="EMBL" id="OXA49350.1"/>
    </source>
</evidence>
<keyword evidence="2" id="KW-1185">Reference proteome</keyword>
<dbReference type="EMBL" id="LNIX01000010">
    <property type="protein sequence ID" value="OXA49350.1"/>
    <property type="molecule type" value="Genomic_DNA"/>
</dbReference>
<name>A0A226DWA4_FOLCA</name>
<protein>
    <submittedName>
        <fullName evidence="1">Uncharacterized protein</fullName>
    </submittedName>
</protein>
<comment type="caution">
    <text evidence="1">The sequence shown here is derived from an EMBL/GenBank/DDBJ whole genome shotgun (WGS) entry which is preliminary data.</text>
</comment>
<sequence>MEKRVVSKYQRKYIFPIVYFIFPENLPIVNDYYGKLLKNLNAVMIKAWLSYVGLVHLVTFDHYDQDNKPSVMSHSARLESHTLFIVAKSQITDHSLLEQITSGFSEQTMAAFLVKIDILKVEKVLYICDFCAPTFFIGVLLNPQRIHVPNFVEIMQLELSQHTISIGLADNIVFTGISTHSIYNIVERHSQYQGPNMMCKKCVHAAILLLLRDNLNTTFLQSTLPSRNVTLIEFPSLINGN</sequence>
<evidence type="ECO:0000313" key="2">
    <source>
        <dbReference type="Proteomes" id="UP000198287"/>
    </source>
</evidence>
<gene>
    <name evidence="1" type="ORF">Fcan01_15381</name>
</gene>
<dbReference type="AlphaFoldDB" id="A0A226DWA4"/>
<proteinExistence type="predicted"/>